<evidence type="ECO:0000313" key="4">
    <source>
        <dbReference type="EMBL" id="SVP91241.1"/>
    </source>
</evidence>
<sequence length="242" mass="27860">MLYNNYKLLLKKYNELNEEKMSYVEGLKEYRSRLDNSNHLLRLQRNIILSNQQYNTSSFKQLETDLRNKELQLRNLESDLKSKEQQLQSLESELQARELDLNSKHLELENRQSDLETRESNLEVRESELRTKELELNEKELQLNNLLANNAAVDFSNSSSTPVSSDDSDLFPSNSLESQQASPNSQANELSKTVHDTNTVGKVEVSGDNSSEVAPNLVRPMDKLDVVNNDIINSLYIKVSYF</sequence>
<dbReference type="EMBL" id="UIVT01000002">
    <property type="protein sequence ID" value="SVP90718.1"/>
    <property type="molecule type" value="Genomic_DNA"/>
</dbReference>
<dbReference type="EMBL" id="UIVS01000002">
    <property type="protein sequence ID" value="SVP91241.1"/>
    <property type="molecule type" value="Genomic_DNA"/>
</dbReference>
<evidence type="ECO:0000313" key="3">
    <source>
        <dbReference type="EMBL" id="SVP90718.1"/>
    </source>
</evidence>
<organism evidence="4">
    <name type="scientific">Theileria annulata</name>
    <dbReference type="NCBI Taxonomy" id="5874"/>
    <lineage>
        <taxon>Eukaryota</taxon>
        <taxon>Sar</taxon>
        <taxon>Alveolata</taxon>
        <taxon>Apicomplexa</taxon>
        <taxon>Aconoidasida</taxon>
        <taxon>Piroplasmida</taxon>
        <taxon>Theileriidae</taxon>
        <taxon>Theileria</taxon>
    </lineage>
</organism>
<evidence type="ECO:0000256" key="2">
    <source>
        <dbReference type="SAM" id="MobiDB-lite"/>
    </source>
</evidence>
<feature type="region of interest" description="Disordered" evidence="2">
    <location>
        <begin position="156"/>
        <end position="195"/>
    </location>
</feature>
<dbReference type="VEuPathDB" id="PiroplasmaDB:TA14845"/>
<feature type="compositionally biased region" description="Low complexity" evidence="2">
    <location>
        <begin position="156"/>
        <end position="165"/>
    </location>
</feature>
<keyword evidence="1" id="KW-0175">Coiled coil</keyword>
<name>A0A3B0N4V9_THEAN</name>
<feature type="compositionally biased region" description="Polar residues" evidence="2">
    <location>
        <begin position="171"/>
        <end position="195"/>
    </location>
</feature>
<reference evidence="4" key="1">
    <citation type="submission" date="2018-07" db="EMBL/GenBank/DDBJ databases">
        <authorList>
            <person name="Quirk P.G."/>
            <person name="Krulwich T.A."/>
        </authorList>
    </citation>
    <scope>NUCLEOTIDE SEQUENCE</scope>
    <source>
        <strain evidence="4">Anand</strain>
    </source>
</reference>
<feature type="coiled-coil region" evidence="1">
    <location>
        <begin position="59"/>
        <end position="149"/>
    </location>
</feature>
<protein>
    <submittedName>
        <fullName evidence="4">Uncharacterized protein</fullName>
    </submittedName>
</protein>
<gene>
    <name evidence="3" type="ORF">TAT_000142900</name>
    <name evidence="4" type="ORF">TAV_000142900</name>
</gene>
<evidence type="ECO:0000256" key="1">
    <source>
        <dbReference type="SAM" id="Coils"/>
    </source>
</evidence>
<accession>A0A3B0N4V9</accession>
<proteinExistence type="predicted"/>
<dbReference type="AlphaFoldDB" id="A0A3B0N4V9"/>